<dbReference type="InterPro" id="IPR011049">
    <property type="entry name" value="Serralysin-like_metalloprot_C"/>
</dbReference>
<keyword evidence="1" id="KW-0732">Signal</keyword>
<dbReference type="InterPro" id="IPR000601">
    <property type="entry name" value="PKD_dom"/>
</dbReference>
<dbReference type="Proteomes" id="UP000187735">
    <property type="component" value="Chromosome"/>
</dbReference>
<dbReference type="Pfam" id="PF03160">
    <property type="entry name" value="Calx-beta"/>
    <property type="match status" value="1"/>
</dbReference>
<dbReference type="KEGG" id="fmr:Fuma_05257"/>
<dbReference type="PRINTS" id="PR00313">
    <property type="entry name" value="CABNDNGRPT"/>
</dbReference>
<dbReference type="RefSeq" id="WP_077026742.1">
    <property type="nucleotide sequence ID" value="NZ_CP017641.1"/>
</dbReference>
<protein>
    <submittedName>
        <fullName evidence="5">Nodulation protein O</fullName>
    </submittedName>
</protein>
<evidence type="ECO:0000256" key="3">
    <source>
        <dbReference type="ARBA" id="ARBA00022837"/>
    </source>
</evidence>
<dbReference type="OrthoDB" id="2806980at2"/>
<sequence>MKLQAQLRTFFSRLNRKSRCRRCRFAASGTSAENLESRALLSSVSVSGTSLSFFADADETNTVTISESGGTITIIDTTAPITAGAGVTVVNTNEVTIPTAGLVVINVNLGDLNDSLDMSAVGQIGSLRRTSLVGGDGDDIIIGSDLNDGFSESPGSDSIDGRGEITSDQWLVNSDINMTLTDAGLTIGSEFDTYANIEFVSLGGLASDNTIDASAVTAASGITSGINLTGRDGNDILIGAQGVRNSFLDFVGDNSFVGGSLSDSVPAFRDQDMTLTDSTFLIGTSVNTHVSVENFDMRGGPTGNIIDASAISMAGDVTTVQIIGDTGNDTLRGSYLNDTIRDTGGVNVLDGLGGTDILIIFGDTDQVLTNSTLSINGIVSTHANFEDVRLQGGAGNNILDSSAVTAASGINVVYLTGLAGNDSLLGGELNEILADNDGNNTIDGGGGVDRFTATGDVDMSAIDGTLFVGPYVNTFSNVEDLRMTGGAGDNVLDSSALTAASGVTTNVISSLTGNDTIRPSGDTGINSNLNGGDGAASGIDTLDLTQFPVTPNVNISGPGTSDGSLGNVGANISFNNMNLITLPPEYDFSAATYSAAEGDSPSPTNVVQVTRSVNTSIASSVDVVLTDGTATGGTDFTAGPITVSFLPGEVMKSVPIELLGDTDVEADETILLSFAKGIAGGVIPTAELTILNDDVSNLPPEVLTVETDATFVDKASPGDSVTLNATFTDPNPSDVHTATIDWGDGNSSTGVVSGGNVTGSHTYLTGGIFEVTVTVDDGIETDDAVSTAVVSGARVTDDGTLQIIGTDQRDRIHVKRIGSNIRVQLKAGYGPTQQSYIPVSDVSSILIYSCEGSDHIHLDRNISMPAVIDAGSGNDEVIGGSGDDLIRGGSGRDFVSGGQGHDVILGGSGHDVLFGDSGRDIIIAGAGFDLAFGGSGQDIMIGGDTIHDGDDVALNGIRDEWTSHKSLAVRKQNLINGTGDGNGLNGTAFLDSLSLIDDNAFDLLFDGWGTDWYPQQ</sequence>
<dbReference type="Pfam" id="PF18911">
    <property type="entry name" value="PKD_4"/>
    <property type="match status" value="1"/>
</dbReference>
<dbReference type="GO" id="GO:0005509">
    <property type="term" value="F:calcium ion binding"/>
    <property type="evidence" value="ECO:0007669"/>
    <property type="project" value="InterPro"/>
</dbReference>
<accession>A0A1P8WNH1</accession>
<dbReference type="SUPFAM" id="SSF49299">
    <property type="entry name" value="PKD domain"/>
    <property type="match status" value="1"/>
</dbReference>
<dbReference type="AlphaFoldDB" id="A0A1P8WNH1"/>
<name>A0A1P8WNH1_9PLAN</name>
<proteinExistence type="predicted"/>
<dbReference type="Gene3D" id="2.150.10.10">
    <property type="entry name" value="Serralysin-like metalloprotease, C-terminal"/>
    <property type="match status" value="1"/>
</dbReference>
<dbReference type="SMART" id="SM00237">
    <property type="entry name" value="Calx_beta"/>
    <property type="match status" value="1"/>
</dbReference>
<dbReference type="InterPro" id="IPR038081">
    <property type="entry name" value="CalX-like_sf"/>
</dbReference>
<dbReference type="SUPFAM" id="SSF51120">
    <property type="entry name" value="beta-Roll"/>
    <property type="match status" value="1"/>
</dbReference>
<dbReference type="EMBL" id="CP017641">
    <property type="protein sequence ID" value="APZ95598.1"/>
    <property type="molecule type" value="Genomic_DNA"/>
</dbReference>
<reference evidence="5 6" key="1">
    <citation type="journal article" date="2016" name="Front. Microbiol.">
        <title>Fuerstia marisgermanicae gen. nov., sp. nov., an Unusual Member of the Phylum Planctomycetes from the German Wadden Sea.</title>
        <authorList>
            <person name="Kohn T."/>
            <person name="Heuer A."/>
            <person name="Jogler M."/>
            <person name="Vollmers J."/>
            <person name="Boedeker C."/>
            <person name="Bunk B."/>
            <person name="Rast P."/>
            <person name="Borchert D."/>
            <person name="Glockner I."/>
            <person name="Freese H.M."/>
            <person name="Klenk H.P."/>
            <person name="Overmann J."/>
            <person name="Kaster A.K."/>
            <person name="Rohde M."/>
            <person name="Wiegand S."/>
            <person name="Jogler C."/>
        </authorList>
    </citation>
    <scope>NUCLEOTIDE SEQUENCE [LARGE SCALE GENOMIC DNA]</scope>
    <source>
        <strain evidence="5 6">NH11</strain>
    </source>
</reference>
<dbReference type="GO" id="GO:0016020">
    <property type="term" value="C:membrane"/>
    <property type="evidence" value="ECO:0007669"/>
    <property type="project" value="InterPro"/>
</dbReference>
<dbReference type="Gene3D" id="2.60.40.2030">
    <property type="match status" value="1"/>
</dbReference>
<dbReference type="InterPro" id="IPR013783">
    <property type="entry name" value="Ig-like_fold"/>
</dbReference>
<dbReference type="InterPro" id="IPR035986">
    <property type="entry name" value="PKD_dom_sf"/>
</dbReference>
<evidence type="ECO:0000256" key="2">
    <source>
        <dbReference type="ARBA" id="ARBA00022737"/>
    </source>
</evidence>
<keyword evidence="3" id="KW-0106">Calcium</keyword>
<evidence type="ECO:0000256" key="1">
    <source>
        <dbReference type="ARBA" id="ARBA00022729"/>
    </source>
</evidence>
<dbReference type="CDD" id="cd00146">
    <property type="entry name" value="PKD"/>
    <property type="match status" value="1"/>
</dbReference>
<dbReference type="InterPro" id="IPR001343">
    <property type="entry name" value="Hemolysn_Ca-bd"/>
</dbReference>
<evidence type="ECO:0000313" key="6">
    <source>
        <dbReference type="Proteomes" id="UP000187735"/>
    </source>
</evidence>
<gene>
    <name evidence="5" type="primary">nodO</name>
    <name evidence="5" type="ORF">Fuma_05257</name>
</gene>
<evidence type="ECO:0000313" key="5">
    <source>
        <dbReference type="EMBL" id="APZ95598.1"/>
    </source>
</evidence>
<evidence type="ECO:0000259" key="4">
    <source>
        <dbReference type="PROSITE" id="PS50093"/>
    </source>
</evidence>
<dbReference type="InterPro" id="IPR003644">
    <property type="entry name" value="Calx_beta"/>
</dbReference>
<dbReference type="STRING" id="1891926.Fuma_05257"/>
<dbReference type="SUPFAM" id="SSF141072">
    <property type="entry name" value="CalX-like"/>
    <property type="match status" value="1"/>
</dbReference>
<keyword evidence="2" id="KW-0677">Repeat</keyword>
<dbReference type="Gene3D" id="2.60.40.10">
    <property type="entry name" value="Immunoglobulins"/>
    <property type="match status" value="1"/>
</dbReference>
<organism evidence="5 6">
    <name type="scientific">Fuerstiella marisgermanici</name>
    <dbReference type="NCBI Taxonomy" id="1891926"/>
    <lineage>
        <taxon>Bacteria</taxon>
        <taxon>Pseudomonadati</taxon>
        <taxon>Planctomycetota</taxon>
        <taxon>Planctomycetia</taxon>
        <taxon>Planctomycetales</taxon>
        <taxon>Planctomycetaceae</taxon>
        <taxon>Fuerstiella</taxon>
    </lineage>
</organism>
<dbReference type="Pfam" id="PF00353">
    <property type="entry name" value="HemolysinCabind"/>
    <property type="match status" value="7"/>
</dbReference>
<dbReference type="PROSITE" id="PS50093">
    <property type="entry name" value="PKD"/>
    <property type="match status" value="1"/>
</dbReference>
<keyword evidence="6" id="KW-1185">Reference proteome</keyword>
<dbReference type="GO" id="GO:0007154">
    <property type="term" value="P:cell communication"/>
    <property type="evidence" value="ECO:0007669"/>
    <property type="project" value="InterPro"/>
</dbReference>
<feature type="domain" description="PKD" evidence="4">
    <location>
        <begin position="720"/>
        <end position="789"/>
    </location>
</feature>